<dbReference type="EMBL" id="QVXO01000021">
    <property type="protein sequence ID" value="RPJ90883.1"/>
    <property type="molecule type" value="Genomic_DNA"/>
</dbReference>
<dbReference type="InterPro" id="IPR041167">
    <property type="entry name" value="Saf_2TM"/>
</dbReference>
<dbReference type="Proteomes" id="UP000285324">
    <property type="component" value="Unassembled WGS sequence"/>
</dbReference>
<dbReference type="Pfam" id="PF18303">
    <property type="entry name" value="Saf_2TM"/>
    <property type="match status" value="1"/>
</dbReference>
<dbReference type="OrthoDB" id="8687383at2"/>
<evidence type="ECO:0000256" key="1">
    <source>
        <dbReference type="SAM" id="Phobius"/>
    </source>
</evidence>
<gene>
    <name evidence="4" type="ORF">DY367_15180</name>
</gene>
<feature type="domain" description="SAVED-fused 2TM effector" evidence="3">
    <location>
        <begin position="4"/>
        <end position="152"/>
    </location>
</feature>
<organism evidence="4 5">
    <name type="scientific">Alcaligenes xylosoxydans xylosoxydans</name>
    <name type="common">Achromobacter xylosoxidans</name>
    <dbReference type="NCBI Taxonomy" id="85698"/>
    <lineage>
        <taxon>Bacteria</taxon>
        <taxon>Pseudomonadati</taxon>
        <taxon>Pseudomonadota</taxon>
        <taxon>Betaproteobacteria</taxon>
        <taxon>Burkholderiales</taxon>
        <taxon>Alcaligenaceae</taxon>
        <taxon>Achromobacter</taxon>
    </lineage>
</organism>
<dbReference type="Pfam" id="PF18145">
    <property type="entry name" value="SAVED"/>
    <property type="match status" value="1"/>
</dbReference>
<dbReference type="GeneID" id="99733397"/>
<name>A0A424WC13_ALCXX</name>
<keyword evidence="1" id="KW-0472">Membrane</keyword>
<dbReference type="RefSeq" id="WP_108627538.1">
    <property type="nucleotide sequence ID" value="NZ_CP061008.1"/>
</dbReference>
<dbReference type="AlphaFoldDB" id="A0A424WC13"/>
<dbReference type="InterPro" id="IPR040836">
    <property type="entry name" value="SAVED"/>
</dbReference>
<feature type="transmembrane region" description="Helical" evidence="1">
    <location>
        <begin position="69"/>
        <end position="91"/>
    </location>
</feature>
<evidence type="ECO:0000313" key="5">
    <source>
        <dbReference type="Proteomes" id="UP000285324"/>
    </source>
</evidence>
<proteinExistence type="predicted"/>
<feature type="domain" description="SMODS-associated and fused to various effectors" evidence="2">
    <location>
        <begin position="171"/>
        <end position="352"/>
    </location>
</feature>
<evidence type="ECO:0000259" key="3">
    <source>
        <dbReference type="Pfam" id="PF18303"/>
    </source>
</evidence>
<protein>
    <submittedName>
        <fullName evidence="4">SAVED domain-containing protein</fullName>
    </submittedName>
</protein>
<feature type="transmembrane region" description="Helical" evidence="1">
    <location>
        <begin position="27"/>
        <end position="49"/>
    </location>
</feature>
<accession>A0A424WC13</accession>
<keyword evidence="1" id="KW-1133">Transmembrane helix</keyword>
<evidence type="ECO:0000259" key="2">
    <source>
        <dbReference type="Pfam" id="PF18145"/>
    </source>
</evidence>
<evidence type="ECO:0000313" key="4">
    <source>
        <dbReference type="EMBL" id="RPJ90883.1"/>
    </source>
</evidence>
<sequence>MRQLIHKFFSRLIDYVFYRPRTFGPRLVGFGVAIILATIGVSWIAKLSYRSSDAEWSFAVSTGDSVSQFLSNFAYCIGALLIAIGLVVYLLDFWRESRKNSRQIAIVVELRGLHLSPDTPAKDADLGPLPSNRNWVLLDFRPSAEGERVSPKLLLQKLSTLRSSVETLSAGRDSSDVSVAVGGLAAVPALFLAGMLLEDESRIAIYDWDRNTGHWRGIDGPDDSHRTLPLDVSELTLNQDEVVLAVSLSYPVDIPAVRKAFPGISVSHLQAVLLRTDVYWSEEKQRAIAASFRDAIQQLMEKGIRRIHLVLASPASLAIRLGTTYDERLMPELLVYQYERTDPVPYPWAVRMPDHGNAIPVAICTLTGAPI</sequence>
<dbReference type="NCBIfam" id="NF033611">
    <property type="entry name" value="SAVED"/>
    <property type="match status" value="1"/>
</dbReference>
<keyword evidence="1" id="KW-0812">Transmembrane</keyword>
<reference evidence="4 5" key="1">
    <citation type="submission" date="2018-08" db="EMBL/GenBank/DDBJ databases">
        <title>Achromobacter xylosoxidans Genome sequencing and assembly.</title>
        <authorList>
            <person name="Wang R."/>
            <person name="Rensing C."/>
            <person name="Li Y."/>
        </authorList>
    </citation>
    <scope>NUCLEOTIDE SEQUENCE [LARGE SCALE GENOMIC DNA]</scope>
    <source>
        <strain evidence="4 5">GD003A</strain>
    </source>
</reference>
<feature type="transmembrane region" description="Helical" evidence="1">
    <location>
        <begin position="177"/>
        <end position="197"/>
    </location>
</feature>
<comment type="caution">
    <text evidence="4">The sequence shown here is derived from an EMBL/GenBank/DDBJ whole genome shotgun (WGS) entry which is preliminary data.</text>
</comment>